<proteinExistence type="predicted"/>
<feature type="region of interest" description="Disordered" evidence="1">
    <location>
        <begin position="261"/>
        <end position="314"/>
    </location>
</feature>
<comment type="caution">
    <text evidence="2">The sequence shown here is derived from an EMBL/GenBank/DDBJ whole genome shotgun (WGS) entry which is preliminary data.</text>
</comment>
<dbReference type="AlphaFoldDB" id="A0AA94HKJ0"/>
<feature type="compositionally biased region" description="Low complexity" evidence="1">
    <location>
        <begin position="305"/>
        <end position="314"/>
    </location>
</feature>
<feature type="compositionally biased region" description="Pro residues" evidence="1">
    <location>
        <begin position="274"/>
        <end position="297"/>
    </location>
</feature>
<evidence type="ECO:0000313" key="2">
    <source>
        <dbReference type="EMBL" id="SFS00437.1"/>
    </source>
</evidence>
<protein>
    <submittedName>
        <fullName evidence="2">Uncharacterized protein</fullName>
    </submittedName>
</protein>
<evidence type="ECO:0000313" key="3">
    <source>
        <dbReference type="Proteomes" id="UP000198506"/>
    </source>
</evidence>
<name>A0AA94HKJ0_9MICO</name>
<organism evidence="2 3">
    <name type="scientific">Agrococcus baldri</name>
    <dbReference type="NCBI Taxonomy" id="153730"/>
    <lineage>
        <taxon>Bacteria</taxon>
        <taxon>Bacillati</taxon>
        <taxon>Actinomycetota</taxon>
        <taxon>Actinomycetes</taxon>
        <taxon>Micrococcales</taxon>
        <taxon>Microbacteriaceae</taxon>
        <taxon>Agrococcus</taxon>
    </lineage>
</organism>
<dbReference type="RefSeq" id="WP_092915437.1">
    <property type="nucleotide sequence ID" value="NZ_FOZN01000001.1"/>
</dbReference>
<reference evidence="2 3" key="1">
    <citation type="submission" date="2016-10" db="EMBL/GenBank/DDBJ databases">
        <authorList>
            <person name="Varghese N."/>
            <person name="Submissions S."/>
        </authorList>
    </citation>
    <scope>NUCLEOTIDE SEQUENCE [LARGE SCALE GENOMIC DNA]</scope>
    <source>
        <strain evidence="2 3">IAM 15147</strain>
    </source>
</reference>
<dbReference type="Proteomes" id="UP000198506">
    <property type="component" value="Unassembled WGS sequence"/>
</dbReference>
<sequence length="314" mass="32250">MPIEGTRRWAYLGLSAAALFAIGSLVAVTLVSQQREVGAESAGDASSALQERYAAAAQTIETWEADHQQAVCDVAGRIVSAVDIEQRMDAALESAAVVADAWLIINPPPRAAFEIERAATAERFAAGFTTAEDQAVAAQYEGVADVVAACLAEPPTAPPAISAPTQSDVEAIEARAAGLGDASTPDTARLDSLEAAIADFSPALLAAADEVVNVNRLSTTQEPVRTTADSLRSATDPSATIDVLEALTAHANAALGLQAEIEAEDAAQQEQDPAPQPQPAPGPQPAPQPEPTQPEPTDPGDGDVGDSPVDPEVP</sequence>
<gene>
    <name evidence="2" type="ORF">SAMN04487783_0453</name>
</gene>
<evidence type="ECO:0000256" key="1">
    <source>
        <dbReference type="SAM" id="MobiDB-lite"/>
    </source>
</evidence>
<accession>A0AA94HKJ0</accession>
<dbReference type="EMBL" id="FOZN01000001">
    <property type="protein sequence ID" value="SFS00437.1"/>
    <property type="molecule type" value="Genomic_DNA"/>
</dbReference>
<keyword evidence="3" id="KW-1185">Reference proteome</keyword>